<reference evidence="1 2" key="1">
    <citation type="journal article" date="2012" name="J. Bacteriol.">
        <title>Complete genome sequence of the broad-host-range strain Sinorhizobium fredii USDA257.</title>
        <authorList>
            <person name="Schuldes J."/>
            <person name="Rodriguez Orbegoso M."/>
            <person name="Schmeisser C."/>
            <person name="Krishnan H.B."/>
            <person name="Daniel R."/>
            <person name="Streit W.R."/>
        </authorList>
    </citation>
    <scope>NUCLEOTIDE SEQUENCE [LARGE SCALE GENOMIC DNA]</scope>
    <source>
        <strain evidence="1 2">USDA 257</strain>
    </source>
</reference>
<dbReference type="EMBL" id="CP003563">
    <property type="protein sequence ID" value="AFL50284.1"/>
    <property type="molecule type" value="Genomic_DNA"/>
</dbReference>
<dbReference type="HOGENOM" id="CLU_3333057_0_0_5"/>
<proteinExistence type="predicted"/>
<dbReference type="Proteomes" id="UP000006180">
    <property type="component" value="Chromosome"/>
</dbReference>
<organism evidence="1 2">
    <name type="scientific">Sinorhizobium fredii (strain USDA 257)</name>
    <dbReference type="NCBI Taxonomy" id="1185652"/>
    <lineage>
        <taxon>Bacteria</taxon>
        <taxon>Pseudomonadati</taxon>
        <taxon>Pseudomonadota</taxon>
        <taxon>Alphaproteobacteria</taxon>
        <taxon>Hyphomicrobiales</taxon>
        <taxon>Rhizobiaceae</taxon>
        <taxon>Sinorhizobium/Ensifer group</taxon>
        <taxon>Sinorhizobium</taxon>
    </lineage>
</organism>
<dbReference type="PATRIC" id="fig|1185652.3.peg.1759"/>
<sequence>MRRETRNTGNTPMVAVDVLQAHIRENGFLLRTRSTLAR</sequence>
<gene>
    <name evidence="1" type="ORF">USDA257_c16960</name>
</gene>
<dbReference type="STRING" id="1185652.USDA257_c16960"/>
<accession>I3X328</accession>
<name>I3X328_SINF2</name>
<evidence type="ECO:0000313" key="1">
    <source>
        <dbReference type="EMBL" id="AFL50284.1"/>
    </source>
</evidence>
<dbReference type="KEGG" id="sfd:USDA257_c16960"/>
<dbReference type="AlphaFoldDB" id="I3X328"/>
<protein>
    <submittedName>
        <fullName evidence="1">Uncharacterized protein</fullName>
    </submittedName>
</protein>
<evidence type="ECO:0000313" key="2">
    <source>
        <dbReference type="Proteomes" id="UP000006180"/>
    </source>
</evidence>